<protein>
    <recommendedName>
        <fullName evidence="6">Protein FAR1-RELATED SEQUENCE</fullName>
    </recommendedName>
</protein>
<feature type="domain" description="SWIM-type" evidence="7">
    <location>
        <begin position="658"/>
        <end position="694"/>
    </location>
</feature>
<evidence type="ECO:0000313" key="9">
    <source>
        <dbReference type="Proteomes" id="UP000594263"/>
    </source>
</evidence>
<dbReference type="SMART" id="SM00575">
    <property type="entry name" value="ZnF_PMZ"/>
    <property type="match status" value="1"/>
</dbReference>
<name>A0A7N0UNW7_KALFE</name>
<evidence type="ECO:0000313" key="8">
    <source>
        <dbReference type="EnsemblPlants" id="Kaladp0076s0225.1.v1.1"/>
    </source>
</evidence>
<keyword evidence="6" id="KW-0539">Nucleus</keyword>
<dbReference type="Pfam" id="PF03101">
    <property type="entry name" value="FAR1"/>
    <property type="match status" value="2"/>
</dbReference>
<keyword evidence="2 6" id="KW-0479">Metal-binding</keyword>
<dbReference type="GO" id="GO:0008270">
    <property type="term" value="F:zinc ion binding"/>
    <property type="evidence" value="ECO:0007669"/>
    <property type="project" value="UniProtKB-UniRule"/>
</dbReference>
<dbReference type="AlphaFoldDB" id="A0A7N0UNW7"/>
<keyword evidence="3 5" id="KW-0863">Zinc-finger</keyword>
<proteinExistence type="inferred from homology"/>
<dbReference type="Pfam" id="PF10551">
    <property type="entry name" value="MULE"/>
    <property type="match status" value="1"/>
</dbReference>
<keyword evidence="9" id="KW-1185">Reference proteome</keyword>
<evidence type="ECO:0000256" key="6">
    <source>
        <dbReference type="RuleBase" id="RU367018"/>
    </source>
</evidence>
<evidence type="ECO:0000259" key="7">
    <source>
        <dbReference type="PROSITE" id="PS50966"/>
    </source>
</evidence>
<dbReference type="GO" id="GO:0005634">
    <property type="term" value="C:nucleus"/>
    <property type="evidence" value="ECO:0007669"/>
    <property type="project" value="UniProtKB-SubCell"/>
</dbReference>
<evidence type="ECO:0000256" key="1">
    <source>
        <dbReference type="ARBA" id="ARBA00005889"/>
    </source>
</evidence>
<comment type="subcellular location">
    <subcellularLocation>
        <location evidence="6">Nucleus</location>
    </subcellularLocation>
</comment>
<accession>A0A7N0UNW7</accession>
<dbReference type="Proteomes" id="UP000594263">
    <property type="component" value="Unplaced"/>
</dbReference>
<dbReference type="Gramene" id="Kaladp0076s0225.1.v1.1">
    <property type="protein sequence ID" value="Kaladp0076s0225.1.v1.1"/>
    <property type="gene ID" value="Kaladp0076s0225.v1.1"/>
</dbReference>
<sequence>MKQRSTFFPSSEVVMHNQLFQSALVVKANPIGMVSTNRYVNMENERESGGEPHIGLEFDTADEARDFYNMYATKTGFKIRIGQLYRSRSDGSISSRRFVCAKEGFQLHSRTGCPAFIRVKRLENGRWVIDHFHKDHNHELDSPGNICPPQYQGKYVTASKPLADLSSRSGSRLREEESDCQPCPSGTIDVKRLKKEERVDIPAVQPSVGLEFNSANEAYKFYFIYAAHEGFKIRIGQLFRSKFDGSITSRRFVCSKEGHQHSRIGCGAYLRIKRQDSGMWVVDRLQLEHNHELKVQPCADKEVPSVLVALKEEEEDAFVSNLSQENSIGDQWYRTLLEYFQSKQSTETGFYYAVDLDGNKCRNLFWADGRSRFSCSQFGDAVVFDIAYKRTSSVVPFASFIGINNHRQPVLLGCALIADESKESYCWLFQTYLRAMSGRRPTSIITDQDEAVEQAVSQVFRGTRHCFSMWQMKKLEQEYLGVLARGNNFRYEYEKCVYKSQTPAEFDASWTILISRFNLTGNSWLKEMYSKRSSWVPLFLRGTFFAGLFGDESTTSYFSSLLDARTPPEEFVTRYERVIQRRREEEMQEDMNSCNSQATLRTKEPMEDQCRRLYTMAMFKVFQKELIDSYSYTGLRIYEEGIISKYLVKKGGSDSDPHTVSLDGSSLNANCSCQKFEYDGMLCRHILKVFQHMNLSEIPSRFILTRWRRNAKYALLDNIDPNFSSQELKAMVIWSLREEASNFVEAGTTSIDRYRLALGILREGNKDLCW</sequence>
<dbReference type="InterPro" id="IPR031052">
    <property type="entry name" value="FHY3/FAR1"/>
</dbReference>
<dbReference type="InterPro" id="IPR004330">
    <property type="entry name" value="FAR1_DNA_bnd_dom"/>
</dbReference>
<dbReference type="GO" id="GO:0006355">
    <property type="term" value="P:regulation of DNA-templated transcription"/>
    <property type="evidence" value="ECO:0007669"/>
    <property type="project" value="UniProtKB-UniRule"/>
</dbReference>
<keyword evidence="4 6" id="KW-0862">Zinc</keyword>
<comment type="function">
    <text evidence="6">Putative transcription activator involved in regulating light control of development.</text>
</comment>
<organism evidence="8 9">
    <name type="scientific">Kalanchoe fedtschenkoi</name>
    <name type="common">Lavender scallops</name>
    <name type="synonym">South American air plant</name>
    <dbReference type="NCBI Taxonomy" id="63787"/>
    <lineage>
        <taxon>Eukaryota</taxon>
        <taxon>Viridiplantae</taxon>
        <taxon>Streptophyta</taxon>
        <taxon>Embryophyta</taxon>
        <taxon>Tracheophyta</taxon>
        <taxon>Spermatophyta</taxon>
        <taxon>Magnoliopsida</taxon>
        <taxon>eudicotyledons</taxon>
        <taxon>Gunneridae</taxon>
        <taxon>Pentapetalae</taxon>
        <taxon>Saxifragales</taxon>
        <taxon>Crassulaceae</taxon>
        <taxon>Kalanchoe</taxon>
    </lineage>
</organism>
<evidence type="ECO:0000256" key="5">
    <source>
        <dbReference type="PROSITE-ProRule" id="PRU00325"/>
    </source>
</evidence>
<comment type="similarity">
    <text evidence="1 6">Belongs to the FHY3/FAR1 family.</text>
</comment>
<dbReference type="InterPro" id="IPR007527">
    <property type="entry name" value="Znf_SWIM"/>
</dbReference>
<evidence type="ECO:0000256" key="3">
    <source>
        <dbReference type="ARBA" id="ARBA00022771"/>
    </source>
</evidence>
<dbReference type="OMA" id="RTHHRFS"/>
<dbReference type="InterPro" id="IPR006564">
    <property type="entry name" value="Znf_PMZ"/>
</dbReference>
<dbReference type="EnsemblPlants" id="Kaladp0076s0225.1.v1.1">
    <property type="protein sequence ID" value="Kaladp0076s0225.1.v1.1"/>
    <property type="gene ID" value="Kaladp0076s0225.v1.1"/>
</dbReference>
<evidence type="ECO:0000256" key="2">
    <source>
        <dbReference type="ARBA" id="ARBA00022723"/>
    </source>
</evidence>
<dbReference type="PANTHER" id="PTHR31669:SF149">
    <property type="entry name" value="PROTEIN FAR1-RELATED SEQUENCE 12-RELATED"/>
    <property type="match status" value="1"/>
</dbReference>
<dbReference type="Pfam" id="PF04434">
    <property type="entry name" value="SWIM"/>
    <property type="match status" value="1"/>
</dbReference>
<reference evidence="8" key="1">
    <citation type="submission" date="2021-01" db="UniProtKB">
        <authorList>
            <consortium name="EnsemblPlants"/>
        </authorList>
    </citation>
    <scope>IDENTIFICATION</scope>
</reference>
<dbReference type="InterPro" id="IPR018289">
    <property type="entry name" value="MULE_transposase_dom"/>
</dbReference>
<dbReference type="PANTHER" id="PTHR31669">
    <property type="entry name" value="PROTEIN FAR1-RELATED SEQUENCE 10-RELATED"/>
    <property type="match status" value="1"/>
</dbReference>
<evidence type="ECO:0000256" key="4">
    <source>
        <dbReference type="ARBA" id="ARBA00022833"/>
    </source>
</evidence>
<dbReference type="PROSITE" id="PS50966">
    <property type="entry name" value="ZF_SWIM"/>
    <property type="match status" value="1"/>
</dbReference>